<keyword evidence="2" id="KW-1185">Reference proteome</keyword>
<reference evidence="2" key="1">
    <citation type="journal article" date="2016" name="Nat. Biotechnol.">
        <title>Sequencing wild and cultivated cassava and related species reveals extensive interspecific hybridization and genetic diversity.</title>
        <authorList>
            <person name="Bredeson J.V."/>
            <person name="Lyons J.B."/>
            <person name="Prochnik S.E."/>
            <person name="Wu G.A."/>
            <person name="Ha C.M."/>
            <person name="Edsinger-Gonzales E."/>
            <person name="Grimwood J."/>
            <person name="Schmutz J."/>
            <person name="Rabbi I.Y."/>
            <person name="Egesi C."/>
            <person name="Nauluvula P."/>
            <person name="Lebot V."/>
            <person name="Ndunguru J."/>
            <person name="Mkamilo G."/>
            <person name="Bart R.S."/>
            <person name="Setter T.L."/>
            <person name="Gleadow R.M."/>
            <person name="Kulakow P."/>
            <person name="Ferguson M.E."/>
            <person name="Rounsley S."/>
            <person name="Rokhsar D.S."/>
        </authorList>
    </citation>
    <scope>NUCLEOTIDE SEQUENCE [LARGE SCALE GENOMIC DNA]</scope>
    <source>
        <strain evidence="2">cv. AM560-2</strain>
    </source>
</reference>
<comment type="caution">
    <text evidence="1">The sequence shown here is derived from an EMBL/GenBank/DDBJ whole genome shotgun (WGS) entry which is preliminary data.</text>
</comment>
<evidence type="ECO:0000313" key="2">
    <source>
        <dbReference type="Proteomes" id="UP000091857"/>
    </source>
</evidence>
<organism evidence="1 2">
    <name type="scientific">Manihot esculenta</name>
    <name type="common">Cassava</name>
    <name type="synonym">Jatropha manihot</name>
    <dbReference type="NCBI Taxonomy" id="3983"/>
    <lineage>
        <taxon>Eukaryota</taxon>
        <taxon>Viridiplantae</taxon>
        <taxon>Streptophyta</taxon>
        <taxon>Embryophyta</taxon>
        <taxon>Tracheophyta</taxon>
        <taxon>Spermatophyta</taxon>
        <taxon>Magnoliopsida</taxon>
        <taxon>eudicotyledons</taxon>
        <taxon>Gunneridae</taxon>
        <taxon>Pentapetalae</taxon>
        <taxon>rosids</taxon>
        <taxon>fabids</taxon>
        <taxon>Malpighiales</taxon>
        <taxon>Euphorbiaceae</taxon>
        <taxon>Crotonoideae</taxon>
        <taxon>Manihoteae</taxon>
        <taxon>Manihot</taxon>
    </lineage>
</organism>
<evidence type="ECO:0000313" key="1">
    <source>
        <dbReference type="EMBL" id="KAG8647236.1"/>
    </source>
</evidence>
<dbReference type="Proteomes" id="UP000091857">
    <property type="component" value="Chromosome 9"/>
</dbReference>
<sequence length="548" mass="61921">MDAGRTLLSSPPTFPRRTHLKSCLSSPVLMFHEQAVSTVTPVPTTSIARNFPTSVLLQEQREEIRPLLNVVKEDRISQTTVDRKQMEVGTSVNEENGGLDQLVLESGKSPLQIAQSPSWSLTVQSITANTDKLMPVEATNVIDLAKKALSASKEAALLAEKCSDLDDVVSNSLRTTCSSDFSVEEVKTVRSTRHLERQSKTRRVPKARDVFHEPYNSRRADVQKKINEGFDPKDPLRLFLWGPETKQLLTAKEESELVAQVQDLMRLEKAKKSLQFQFGREPTLVEWADVVGLSCSALQSQLCACNISREKLITANLRMVVHIAKQYQGRGLSLQDLMQEGSMGLMKSIEKFKPQVGCRFGTYAYWWIRQTVRKAVFLHSRTIRLPENVYHILGKVMEAKRSYIQEGNHNPTKEELAKRTGITVDKLERLLFMARMPVSMQRTVWADQATTFQEITADTEIEIPDVGAAKQLMRQHVHGLLNILNLKERQIIRLRYGIEDGKPKSLSEIGNVFGLSKERVRQLESRALYKLKQCLGSHGLEAYADLLV</sequence>
<gene>
    <name evidence="1" type="ORF">MANES_09G067414v8</name>
</gene>
<protein>
    <submittedName>
        <fullName evidence="1">Uncharacterized protein</fullName>
    </submittedName>
</protein>
<accession>A0ACB7H4W7</accession>
<dbReference type="EMBL" id="CM004395">
    <property type="protein sequence ID" value="KAG8647236.1"/>
    <property type="molecule type" value="Genomic_DNA"/>
</dbReference>
<proteinExistence type="predicted"/>
<name>A0ACB7H4W7_MANES</name>